<dbReference type="EMBL" id="RAPO01000001">
    <property type="protein sequence ID" value="RKD97816.1"/>
    <property type="molecule type" value="Genomic_DNA"/>
</dbReference>
<evidence type="ECO:0000313" key="2">
    <source>
        <dbReference type="Proteomes" id="UP000283805"/>
    </source>
</evidence>
<comment type="caution">
    <text evidence="1">The sequence shown here is derived from an EMBL/GenBank/DDBJ whole genome shotgun (WGS) entry which is preliminary data.</text>
</comment>
<name>A0A3R7DFC0_9EURY</name>
<proteinExistence type="predicted"/>
<dbReference type="RefSeq" id="WP_120243307.1">
    <property type="nucleotide sequence ID" value="NZ_RAPO01000001.1"/>
</dbReference>
<dbReference type="Proteomes" id="UP000283805">
    <property type="component" value="Unassembled WGS sequence"/>
</dbReference>
<evidence type="ECO:0000313" key="1">
    <source>
        <dbReference type="EMBL" id="RKD97816.1"/>
    </source>
</evidence>
<protein>
    <submittedName>
        <fullName evidence="1">Uncharacterized protein</fullName>
    </submittedName>
</protein>
<organism evidence="1 2">
    <name type="scientific">Halopiger aswanensis</name>
    <dbReference type="NCBI Taxonomy" id="148449"/>
    <lineage>
        <taxon>Archaea</taxon>
        <taxon>Methanobacteriati</taxon>
        <taxon>Methanobacteriota</taxon>
        <taxon>Stenosarchaea group</taxon>
        <taxon>Halobacteria</taxon>
        <taxon>Halobacteriales</taxon>
        <taxon>Natrialbaceae</taxon>
        <taxon>Halopiger</taxon>
    </lineage>
</organism>
<dbReference type="AlphaFoldDB" id="A0A3R7DFC0"/>
<sequence>MGEAKEGTEEDDANKRVTVPCRVHPETRDEWHDFVDDSDEWDSVSDLIRGAVYREIDGWYTQPGAPAGGSVEADVDLDPVLDALNNLSDDINSIEDRLDNIEDQEHDMMTLLAEDIRELIPQVNDTSEVEKIEADPRKTVKFLAEEAGSIDAIIDTVSARRGVREGKVRNAIDKLKEDLPASINEVQVNEGDHRLVEVR</sequence>
<gene>
    <name evidence="1" type="ORF">ATJ93_0808</name>
</gene>
<reference evidence="1 2" key="1">
    <citation type="submission" date="2018-09" db="EMBL/GenBank/DDBJ databases">
        <title>Genomic Encyclopedia of Archaeal and Bacterial Type Strains, Phase II (KMG-II): from individual species to whole genera.</title>
        <authorList>
            <person name="Goeker M."/>
        </authorList>
    </citation>
    <scope>NUCLEOTIDE SEQUENCE [LARGE SCALE GENOMIC DNA]</scope>
    <source>
        <strain evidence="1 2">DSM 13151</strain>
    </source>
</reference>
<accession>A0A3R7DFC0</accession>
<keyword evidence="2" id="KW-1185">Reference proteome</keyword>